<proteinExistence type="predicted"/>
<dbReference type="EMBL" id="MCOG01000475">
    <property type="protein sequence ID" value="ORY03587.1"/>
    <property type="molecule type" value="Genomic_DNA"/>
</dbReference>
<comment type="caution">
    <text evidence="3">The sequence shown here is derived from an EMBL/GenBank/DDBJ whole genome shotgun (WGS) entry which is preliminary data.</text>
</comment>
<keyword evidence="4" id="KW-1185">Reference proteome</keyword>
<sequence>MGNARNQRIQQARCGDITVRYGKDKRSNVNRKTPSLFKNQSFGGKKKLGKKEIDFTNSTGSKSRHRALIRENINRNRITLGTFIKMNVLLTLVLICLWAYIIDEEPQPAAVYRQRRSVSDYINDITNKYLTTGYSNGQSGAAWTRQRRSPGDEGDDMKNPHNGAVPSEESIVQKVFSDFAHLVKTESEGYTVISEIEN</sequence>
<keyword evidence="2" id="KW-0812">Transmembrane</keyword>
<feature type="transmembrane region" description="Helical" evidence="2">
    <location>
        <begin position="78"/>
        <end position="101"/>
    </location>
</feature>
<keyword evidence="2" id="KW-1133">Transmembrane helix</keyword>
<feature type="region of interest" description="Disordered" evidence="1">
    <location>
        <begin position="137"/>
        <end position="164"/>
    </location>
</feature>
<protein>
    <submittedName>
        <fullName evidence="3">Uncharacterized protein</fullName>
    </submittedName>
</protein>
<keyword evidence="2" id="KW-0472">Membrane</keyword>
<gene>
    <name evidence="3" type="ORF">LY90DRAFT_709356</name>
</gene>
<evidence type="ECO:0000256" key="2">
    <source>
        <dbReference type="SAM" id="Phobius"/>
    </source>
</evidence>
<evidence type="ECO:0000256" key="1">
    <source>
        <dbReference type="SAM" id="MobiDB-lite"/>
    </source>
</evidence>
<organism evidence="3 4">
    <name type="scientific">Neocallimastix californiae</name>
    <dbReference type="NCBI Taxonomy" id="1754190"/>
    <lineage>
        <taxon>Eukaryota</taxon>
        <taxon>Fungi</taxon>
        <taxon>Fungi incertae sedis</taxon>
        <taxon>Chytridiomycota</taxon>
        <taxon>Chytridiomycota incertae sedis</taxon>
        <taxon>Neocallimastigomycetes</taxon>
        <taxon>Neocallimastigales</taxon>
        <taxon>Neocallimastigaceae</taxon>
        <taxon>Neocallimastix</taxon>
    </lineage>
</organism>
<dbReference type="AlphaFoldDB" id="A0A1Y1Z0X5"/>
<evidence type="ECO:0000313" key="3">
    <source>
        <dbReference type="EMBL" id="ORY03587.1"/>
    </source>
</evidence>
<reference evidence="3 4" key="1">
    <citation type="submission" date="2016-08" db="EMBL/GenBank/DDBJ databases">
        <title>A Parts List for Fungal Cellulosomes Revealed by Comparative Genomics.</title>
        <authorList>
            <consortium name="DOE Joint Genome Institute"/>
            <person name="Haitjema C.H."/>
            <person name="Gilmore S.P."/>
            <person name="Henske J.K."/>
            <person name="Solomon K.V."/>
            <person name="De Groot R."/>
            <person name="Kuo A."/>
            <person name="Mondo S.J."/>
            <person name="Salamov A.A."/>
            <person name="Labutti K."/>
            <person name="Zhao Z."/>
            <person name="Chiniquy J."/>
            <person name="Barry K."/>
            <person name="Brewer H.M."/>
            <person name="Purvine S.O."/>
            <person name="Wright A.T."/>
            <person name="Boxma B."/>
            <person name="Van Alen T."/>
            <person name="Hackstein J.H."/>
            <person name="Baker S.E."/>
            <person name="Grigoriev I.V."/>
            <person name="O'Malley M.A."/>
        </authorList>
    </citation>
    <scope>NUCLEOTIDE SEQUENCE [LARGE SCALE GENOMIC DNA]</scope>
    <source>
        <strain evidence="3 4">G1</strain>
    </source>
</reference>
<dbReference type="Proteomes" id="UP000193920">
    <property type="component" value="Unassembled WGS sequence"/>
</dbReference>
<name>A0A1Y1Z0X5_9FUNG</name>
<accession>A0A1Y1Z0X5</accession>
<evidence type="ECO:0000313" key="4">
    <source>
        <dbReference type="Proteomes" id="UP000193920"/>
    </source>
</evidence>